<feature type="signal peptide" evidence="1">
    <location>
        <begin position="1"/>
        <end position="37"/>
    </location>
</feature>
<dbReference type="EMBL" id="FNBA01000003">
    <property type="protein sequence ID" value="SDE88697.1"/>
    <property type="molecule type" value="Genomic_DNA"/>
</dbReference>
<evidence type="ECO:0008006" key="4">
    <source>
        <dbReference type="Google" id="ProtNLM"/>
    </source>
</evidence>
<dbReference type="STRING" id="227084.SAMN05421855_103198"/>
<dbReference type="Pfam" id="PF07610">
    <property type="entry name" value="DUF1573"/>
    <property type="match status" value="1"/>
</dbReference>
<dbReference type="PANTHER" id="PTHR37833:SF1">
    <property type="entry name" value="SIGNAL PEPTIDE PROTEIN"/>
    <property type="match status" value="1"/>
</dbReference>
<dbReference type="AlphaFoldDB" id="A0A1G7GKM7"/>
<accession>A0A1G7GKM7</accession>
<dbReference type="InterPro" id="IPR013783">
    <property type="entry name" value="Ig-like_fold"/>
</dbReference>
<evidence type="ECO:0000313" key="2">
    <source>
        <dbReference type="EMBL" id="SDE88697.1"/>
    </source>
</evidence>
<keyword evidence="3" id="KW-1185">Reference proteome</keyword>
<organism evidence="2 3">
    <name type="scientific">Ulvibacter litoralis</name>
    <dbReference type="NCBI Taxonomy" id="227084"/>
    <lineage>
        <taxon>Bacteria</taxon>
        <taxon>Pseudomonadati</taxon>
        <taxon>Bacteroidota</taxon>
        <taxon>Flavobacteriia</taxon>
        <taxon>Flavobacteriales</taxon>
        <taxon>Flavobacteriaceae</taxon>
        <taxon>Ulvibacter</taxon>
    </lineage>
</organism>
<dbReference type="Gene3D" id="2.60.40.10">
    <property type="entry name" value="Immunoglobulins"/>
    <property type="match status" value="1"/>
</dbReference>
<proteinExistence type="predicted"/>
<protein>
    <recommendedName>
        <fullName evidence="4">DUF1573 domain-containing protein</fullName>
    </recommendedName>
</protein>
<dbReference type="PANTHER" id="PTHR37833">
    <property type="entry name" value="LIPOPROTEIN-RELATED"/>
    <property type="match status" value="1"/>
</dbReference>
<feature type="chain" id="PRO_5011551697" description="DUF1573 domain-containing protein" evidence="1">
    <location>
        <begin position="38"/>
        <end position="149"/>
    </location>
</feature>
<evidence type="ECO:0000256" key="1">
    <source>
        <dbReference type="SAM" id="SignalP"/>
    </source>
</evidence>
<dbReference type="Proteomes" id="UP000199321">
    <property type="component" value="Unassembled WGS sequence"/>
</dbReference>
<name>A0A1G7GKM7_9FLAO</name>
<sequence length="149" mass="16036">MQIEVKLPKLAIIKKIETMKKLALIALVTLVSFAANAQAKISFKTETVDYGEIAKGSDGIRVFEFTNTGDQPLIISDVKSSCGCTVPKKPDGPVAAGATSTIQVKYDTNRVGPIRKTITVYSNADEPIKALKIKGEILPEGKSVLEKTE</sequence>
<reference evidence="2 3" key="1">
    <citation type="submission" date="2016-10" db="EMBL/GenBank/DDBJ databases">
        <authorList>
            <person name="de Groot N.N."/>
        </authorList>
    </citation>
    <scope>NUCLEOTIDE SEQUENCE [LARGE SCALE GENOMIC DNA]</scope>
    <source>
        <strain evidence="2 3">DSM 16195</strain>
    </source>
</reference>
<evidence type="ECO:0000313" key="3">
    <source>
        <dbReference type="Proteomes" id="UP000199321"/>
    </source>
</evidence>
<gene>
    <name evidence="2" type="ORF">SAMN05421855_103198</name>
</gene>
<keyword evidence="1" id="KW-0732">Signal</keyword>
<dbReference type="InterPro" id="IPR011467">
    <property type="entry name" value="DUF1573"/>
</dbReference>